<dbReference type="PANTHER" id="PTHR43567">
    <property type="entry name" value="FLAVOREDOXIN-RELATED-RELATED"/>
    <property type="match status" value="1"/>
</dbReference>
<dbReference type="OrthoDB" id="9792436at2"/>
<dbReference type="STRING" id="700015.Corgl_0070"/>
<proteinExistence type="inferred from homology"/>
<dbReference type="HOGENOM" id="CLU_102849_0_0_11"/>
<evidence type="ECO:0000313" key="3">
    <source>
        <dbReference type="EMBL" id="AEB06198.1"/>
    </source>
</evidence>
<dbReference type="KEGG" id="cgo:Corgl_0070"/>
<reference evidence="4" key="1">
    <citation type="journal article" date="2013" name="Stand. Genomic Sci.">
        <title>Complete genome sequence of Coriobacterium glomerans type strain (PW2(T)) from the midgut of Pyrrhocoris apterus L. (red soldier bug).</title>
        <authorList>
            <person name="Stackebrandt E."/>
            <person name="Zeytun A."/>
            <person name="Lapidus A."/>
            <person name="Nolan M."/>
            <person name="Lucas S."/>
            <person name="Hammon N."/>
            <person name="Deshpande S."/>
            <person name="Cheng J.F."/>
            <person name="Tapia R."/>
            <person name="Goodwin L.A."/>
            <person name="Pitluck S."/>
            <person name="Liolios K."/>
            <person name="Pagani I."/>
            <person name="Ivanova N."/>
            <person name="Mavromatis K."/>
            <person name="Mikhailova N."/>
            <person name="Huntemann M."/>
            <person name="Pati A."/>
            <person name="Chen A."/>
            <person name="Palaniappan K."/>
            <person name="Chang Y.J."/>
            <person name="Land M."/>
            <person name="Hauser L."/>
            <person name="Rohde M."/>
            <person name="Pukall R."/>
            <person name="Goker M."/>
            <person name="Detter J.C."/>
            <person name="Woyke T."/>
            <person name="Bristow J."/>
            <person name="Eisen J.A."/>
            <person name="Markowitz V."/>
            <person name="Hugenholtz P."/>
            <person name="Kyrpides N.C."/>
            <person name="Klenk H.P."/>
        </authorList>
    </citation>
    <scope>NUCLEOTIDE SEQUENCE</scope>
    <source>
        <strain evidence="4">ATCC 49209 / DSM 20642 / JCM 10262 / PW2</strain>
    </source>
</reference>
<dbReference type="EMBL" id="CP002628">
    <property type="protein sequence ID" value="AEB06198.1"/>
    <property type="molecule type" value="Genomic_DNA"/>
</dbReference>
<sequence>MDSINREKIDVFHYAPQILSSFNPGVLLSTAAECETDSMTIGWGMIGVAWGKPIFITYVRLNRHTHTILAKNGEFTVNAPLAGLDDEANDRVRRIVVGCGRTSGRDIDKAARFGLTHVAGLDVTVPAIAELPLTLECKVIYERDQDISLLPDELRAKNYPPQVPGSALGANSDLHTEYYGEIVNAYIIR</sequence>
<dbReference type="InterPro" id="IPR012349">
    <property type="entry name" value="Split_barrel_FMN-bd"/>
</dbReference>
<dbReference type="eggNOG" id="COG1853">
    <property type="taxonomic scope" value="Bacteria"/>
</dbReference>
<accession>F2N9U3</accession>
<protein>
    <submittedName>
        <fullName evidence="3">Flavoredoxin</fullName>
    </submittedName>
</protein>
<dbReference type="Pfam" id="PF01613">
    <property type="entry name" value="Flavin_Reduct"/>
    <property type="match status" value="1"/>
</dbReference>
<name>F2N9U3_CORGP</name>
<organism evidence="3 4">
    <name type="scientific">Coriobacterium glomerans (strain ATCC 49209 / DSM 20642 / JCM 10262 / PW2)</name>
    <dbReference type="NCBI Taxonomy" id="700015"/>
    <lineage>
        <taxon>Bacteria</taxon>
        <taxon>Bacillati</taxon>
        <taxon>Actinomycetota</taxon>
        <taxon>Coriobacteriia</taxon>
        <taxon>Coriobacteriales</taxon>
        <taxon>Coriobacteriaceae</taxon>
        <taxon>Coriobacterium</taxon>
    </lineage>
</organism>
<comment type="similarity">
    <text evidence="1">Belongs to the flavoredoxin family.</text>
</comment>
<dbReference type="GO" id="GO:0010181">
    <property type="term" value="F:FMN binding"/>
    <property type="evidence" value="ECO:0007669"/>
    <property type="project" value="InterPro"/>
</dbReference>
<dbReference type="Gene3D" id="2.30.110.10">
    <property type="entry name" value="Electron Transport, Fmn-binding Protein, Chain A"/>
    <property type="match status" value="1"/>
</dbReference>
<gene>
    <name evidence="3" type="ordered locus">Corgl_0070</name>
</gene>
<dbReference type="InterPro" id="IPR052174">
    <property type="entry name" value="Flavoredoxin"/>
</dbReference>
<dbReference type="SUPFAM" id="SSF50475">
    <property type="entry name" value="FMN-binding split barrel"/>
    <property type="match status" value="1"/>
</dbReference>
<evidence type="ECO:0000259" key="2">
    <source>
        <dbReference type="Pfam" id="PF01613"/>
    </source>
</evidence>
<evidence type="ECO:0000313" key="4">
    <source>
        <dbReference type="Proteomes" id="UP000006851"/>
    </source>
</evidence>
<feature type="domain" description="Flavin reductase like" evidence="2">
    <location>
        <begin position="21"/>
        <end position="145"/>
    </location>
</feature>
<dbReference type="GO" id="GO:0016646">
    <property type="term" value="F:oxidoreductase activity, acting on the CH-NH group of donors, NAD or NADP as acceptor"/>
    <property type="evidence" value="ECO:0007669"/>
    <property type="project" value="UniProtKB-ARBA"/>
</dbReference>
<evidence type="ECO:0000256" key="1">
    <source>
        <dbReference type="ARBA" id="ARBA00038054"/>
    </source>
</evidence>
<dbReference type="PANTHER" id="PTHR43567:SF5">
    <property type="entry name" value="HYPOTHETICAL CYTOSOLIC PROTEIN"/>
    <property type="match status" value="1"/>
</dbReference>
<dbReference type="InterPro" id="IPR002563">
    <property type="entry name" value="Flavin_Rdtase-like_dom"/>
</dbReference>
<dbReference type="Proteomes" id="UP000006851">
    <property type="component" value="Chromosome"/>
</dbReference>
<dbReference type="AlphaFoldDB" id="F2N9U3"/>
<keyword evidence="4" id="KW-1185">Reference proteome</keyword>